<feature type="transmembrane region" description="Helical" evidence="1">
    <location>
        <begin position="18"/>
        <end position="37"/>
    </location>
</feature>
<keyword evidence="1" id="KW-1133">Transmembrane helix</keyword>
<dbReference type="Proteomes" id="UP000263094">
    <property type="component" value="Unassembled WGS sequence"/>
</dbReference>
<feature type="transmembrane region" description="Helical" evidence="1">
    <location>
        <begin position="43"/>
        <end position="63"/>
    </location>
</feature>
<dbReference type="EMBL" id="QUAK01000239">
    <property type="protein sequence ID" value="RFU82239.1"/>
    <property type="molecule type" value="Genomic_DNA"/>
</dbReference>
<organism evidence="2 3">
    <name type="scientific">Streptomyces triticagri</name>
    <dbReference type="NCBI Taxonomy" id="2293568"/>
    <lineage>
        <taxon>Bacteria</taxon>
        <taxon>Bacillati</taxon>
        <taxon>Actinomycetota</taxon>
        <taxon>Actinomycetes</taxon>
        <taxon>Kitasatosporales</taxon>
        <taxon>Streptomycetaceae</taxon>
        <taxon>Streptomyces</taxon>
    </lineage>
</organism>
<accession>A0A372LUM0</accession>
<dbReference type="OrthoDB" id="4337269at2"/>
<evidence type="ECO:0000313" key="2">
    <source>
        <dbReference type="EMBL" id="RFU82239.1"/>
    </source>
</evidence>
<feature type="transmembrane region" description="Helical" evidence="1">
    <location>
        <begin position="151"/>
        <end position="169"/>
    </location>
</feature>
<evidence type="ECO:0000313" key="3">
    <source>
        <dbReference type="Proteomes" id="UP000263094"/>
    </source>
</evidence>
<evidence type="ECO:0000256" key="1">
    <source>
        <dbReference type="SAM" id="Phobius"/>
    </source>
</evidence>
<name>A0A372LUM0_9ACTN</name>
<evidence type="ECO:0008006" key="4">
    <source>
        <dbReference type="Google" id="ProtNLM"/>
    </source>
</evidence>
<keyword evidence="1" id="KW-0812">Transmembrane</keyword>
<dbReference type="RefSeq" id="WP_128559973.1">
    <property type="nucleotide sequence ID" value="NZ_QUAK01000239.1"/>
</dbReference>
<protein>
    <recommendedName>
        <fullName evidence="4">ABC transporter</fullName>
    </recommendedName>
</protein>
<comment type="caution">
    <text evidence="2">The sequence shown here is derived from an EMBL/GenBank/DDBJ whole genome shotgun (WGS) entry which is preliminary data.</text>
</comment>
<gene>
    <name evidence="2" type="ORF">DY218_33700</name>
</gene>
<keyword evidence="1" id="KW-0472">Membrane</keyword>
<sequence length="218" mass="22116">MTALIRYSFATLLHSQRYLAPVLLFAGLIGILTVNGSGSLPPAYAASAGALFVSQTWLTSALAGLDDPTQRAVVVLSAGRGARVLAATVGTALLAAGALAVVGLLFPLWIGSYQVGAADLLLGAEAQLTCALAGTAIGLLCSRLVFRRQGYALATALALVLGLLFVQGLPPVNRLFHLMSETSDAAALLAPAAGMAAVSAVLLAASACLTHHLAARRD</sequence>
<reference evidence="2 3" key="1">
    <citation type="submission" date="2018-08" db="EMBL/GenBank/DDBJ databases">
        <title>Isolation, diversity and antifungal activity of Actinobacteria from wheat.</title>
        <authorList>
            <person name="Han C."/>
        </authorList>
    </citation>
    <scope>NUCLEOTIDE SEQUENCE [LARGE SCALE GENOMIC DNA]</scope>
    <source>
        <strain evidence="2 3">NEAU-YY421</strain>
    </source>
</reference>
<dbReference type="AlphaFoldDB" id="A0A372LUM0"/>
<feature type="transmembrane region" description="Helical" evidence="1">
    <location>
        <begin position="84"/>
        <end position="106"/>
    </location>
</feature>
<keyword evidence="3" id="KW-1185">Reference proteome</keyword>
<feature type="transmembrane region" description="Helical" evidence="1">
    <location>
        <begin position="126"/>
        <end position="146"/>
    </location>
</feature>
<feature type="transmembrane region" description="Helical" evidence="1">
    <location>
        <begin position="189"/>
        <end position="209"/>
    </location>
</feature>
<proteinExistence type="predicted"/>